<dbReference type="InterPro" id="IPR036737">
    <property type="entry name" value="OmpA-like_sf"/>
</dbReference>
<dbReference type="PANTHER" id="PTHR30329">
    <property type="entry name" value="STATOR ELEMENT OF FLAGELLAR MOTOR COMPLEX"/>
    <property type="match status" value="1"/>
</dbReference>
<dbReference type="PANTHER" id="PTHR30329:SF21">
    <property type="entry name" value="LIPOPROTEIN YIAD-RELATED"/>
    <property type="match status" value="1"/>
</dbReference>
<evidence type="ECO:0000256" key="8">
    <source>
        <dbReference type="ARBA" id="ARBA00023136"/>
    </source>
</evidence>
<dbReference type="GO" id="GO:0015288">
    <property type="term" value="F:porin activity"/>
    <property type="evidence" value="ECO:0007669"/>
    <property type="project" value="UniProtKB-KW"/>
</dbReference>
<dbReference type="Proteomes" id="UP000298050">
    <property type="component" value="Unassembled WGS sequence"/>
</dbReference>
<dbReference type="InterPro" id="IPR011250">
    <property type="entry name" value="OMP/PagP_B-barrel"/>
</dbReference>
<dbReference type="SUPFAM" id="SSF56925">
    <property type="entry name" value="OMPA-like"/>
    <property type="match status" value="1"/>
</dbReference>
<feature type="region of interest" description="Disordered" evidence="11">
    <location>
        <begin position="312"/>
        <end position="331"/>
    </location>
</feature>
<accession>A0A4Z0LVT1</accession>
<feature type="chain" id="PRO_5021501148" evidence="12">
    <location>
        <begin position="21"/>
        <end position="347"/>
    </location>
</feature>
<keyword evidence="8 10" id="KW-0472">Membrane</keyword>
<dbReference type="Pfam" id="PF00691">
    <property type="entry name" value="OmpA"/>
    <property type="match status" value="1"/>
</dbReference>
<dbReference type="InterPro" id="IPR006664">
    <property type="entry name" value="OMP_bac"/>
</dbReference>
<keyword evidence="5 12" id="KW-0732">Signal</keyword>
<dbReference type="Gene3D" id="2.40.160.20">
    <property type="match status" value="1"/>
</dbReference>
<name>A0A4Z0LVT1_9GAMM</name>
<dbReference type="CDD" id="cd07185">
    <property type="entry name" value="OmpA_C-like"/>
    <property type="match status" value="1"/>
</dbReference>
<dbReference type="InterPro" id="IPR050330">
    <property type="entry name" value="Bact_OuterMem_StrucFunc"/>
</dbReference>
<dbReference type="PROSITE" id="PS01068">
    <property type="entry name" value="OMPA_1"/>
    <property type="match status" value="1"/>
</dbReference>
<evidence type="ECO:0000256" key="6">
    <source>
        <dbReference type="ARBA" id="ARBA00023065"/>
    </source>
</evidence>
<evidence type="ECO:0000256" key="7">
    <source>
        <dbReference type="ARBA" id="ARBA00023114"/>
    </source>
</evidence>
<evidence type="ECO:0000256" key="1">
    <source>
        <dbReference type="ARBA" id="ARBA00004571"/>
    </source>
</evidence>
<dbReference type="AlphaFoldDB" id="A0A4Z0LVT1"/>
<feature type="signal peptide" evidence="12">
    <location>
        <begin position="1"/>
        <end position="20"/>
    </location>
</feature>
<comment type="subcellular location">
    <subcellularLocation>
        <location evidence="1">Cell outer membrane</location>
        <topology evidence="1">Multi-pass membrane protein</topology>
    </subcellularLocation>
</comment>
<evidence type="ECO:0000256" key="12">
    <source>
        <dbReference type="SAM" id="SignalP"/>
    </source>
</evidence>
<evidence type="ECO:0000313" key="14">
    <source>
        <dbReference type="EMBL" id="TGD71165.1"/>
    </source>
</evidence>
<dbReference type="InterPro" id="IPR027385">
    <property type="entry name" value="Beta-barrel_OMP"/>
</dbReference>
<dbReference type="RefSeq" id="WP_135446324.1">
    <property type="nucleotide sequence ID" value="NZ_SRLE01000015.1"/>
</dbReference>
<evidence type="ECO:0000256" key="3">
    <source>
        <dbReference type="ARBA" id="ARBA00022452"/>
    </source>
</evidence>
<evidence type="ECO:0000256" key="5">
    <source>
        <dbReference type="ARBA" id="ARBA00022729"/>
    </source>
</evidence>
<protein>
    <submittedName>
        <fullName evidence="14">OmpA family protein</fullName>
    </submittedName>
</protein>
<organism evidence="14 15">
    <name type="scientific">Mangrovimicrobium sediminis</name>
    <dbReference type="NCBI Taxonomy" id="2562682"/>
    <lineage>
        <taxon>Bacteria</taxon>
        <taxon>Pseudomonadati</taxon>
        <taxon>Pseudomonadota</taxon>
        <taxon>Gammaproteobacteria</taxon>
        <taxon>Cellvibrionales</taxon>
        <taxon>Halieaceae</taxon>
        <taxon>Mangrovimicrobium</taxon>
    </lineage>
</organism>
<evidence type="ECO:0000313" key="15">
    <source>
        <dbReference type="Proteomes" id="UP000298050"/>
    </source>
</evidence>
<dbReference type="InterPro" id="IPR006690">
    <property type="entry name" value="OMPA-like_CS"/>
</dbReference>
<evidence type="ECO:0000256" key="2">
    <source>
        <dbReference type="ARBA" id="ARBA00022448"/>
    </source>
</evidence>
<dbReference type="GO" id="GO:0009279">
    <property type="term" value="C:cell outer membrane"/>
    <property type="evidence" value="ECO:0007669"/>
    <property type="project" value="UniProtKB-SubCell"/>
</dbReference>
<dbReference type="GO" id="GO:0006811">
    <property type="term" value="P:monoatomic ion transport"/>
    <property type="evidence" value="ECO:0007669"/>
    <property type="project" value="UniProtKB-KW"/>
</dbReference>
<feature type="domain" description="OmpA-like" evidence="13">
    <location>
        <begin position="227"/>
        <end position="345"/>
    </location>
</feature>
<dbReference type="PRINTS" id="PR01021">
    <property type="entry name" value="OMPADOMAIN"/>
</dbReference>
<keyword evidence="6" id="KW-0406">Ion transport</keyword>
<evidence type="ECO:0000256" key="10">
    <source>
        <dbReference type="PROSITE-ProRule" id="PRU00473"/>
    </source>
</evidence>
<dbReference type="PROSITE" id="PS51123">
    <property type="entry name" value="OMPA_2"/>
    <property type="match status" value="1"/>
</dbReference>
<keyword evidence="15" id="KW-1185">Reference proteome</keyword>
<dbReference type="InterPro" id="IPR006665">
    <property type="entry name" value="OmpA-like"/>
</dbReference>
<keyword evidence="4" id="KW-0812">Transmembrane</keyword>
<dbReference type="Pfam" id="PF13505">
    <property type="entry name" value="OMP_b-brl"/>
    <property type="match status" value="1"/>
</dbReference>
<evidence type="ECO:0000256" key="11">
    <source>
        <dbReference type="SAM" id="MobiDB-lite"/>
    </source>
</evidence>
<dbReference type="EMBL" id="SRLE01000015">
    <property type="protein sequence ID" value="TGD71165.1"/>
    <property type="molecule type" value="Genomic_DNA"/>
</dbReference>
<keyword evidence="7" id="KW-0626">Porin</keyword>
<dbReference type="GO" id="GO:0046930">
    <property type="term" value="C:pore complex"/>
    <property type="evidence" value="ECO:0007669"/>
    <property type="project" value="UniProtKB-KW"/>
</dbReference>
<evidence type="ECO:0000259" key="13">
    <source>
        <dbReference type="PROSITE" id="PS51123"/>
    </source>
</evidence>
<sequence length="347" mass="37574">MKKFLTAAGLACGLAMTTLAQPAAAEVPLTLNAGVGYWHFDSARNLDDNPTPFAGLEWAFNDLLAIEALATYNDTGFSDERPGDVDVAAYQIGLLFYAGSYIGAPKQVRPYVTFGMGKLDFDSDPYDSRESTLHLGAGARWMVTPRVGMRFEARGMNSLDTHDTDLLMSVGLNWYFGKVEDDMAASAMSGGAVASGDEDGDGVLDVDDRCPGTPAGTRVGSDGCPLPVTRVASIKMTVNFAFDSSVVQEKYFNDISELAAFLKRFEDVYVDIEGHTDSVGPDDYNMALSQRRAGAVVDVLVNQYGIDRRRLEPKGYGETQPVADNASAEGRAENRRVMATLEVEYED</sequence>
<keyword evidence="2" id="KW-0813">Transport</keyword>
<dbReference type="SUPFAM" id="SSF103088">
    <property type="entry name" value="OmpA-like"/>
    <property type="match status" value="1"/>
</dbReference>
<gene>
    <name evidence="14" type="ORF">E4634_19335</name>
</gene>
<evidence type="ECO:0000256" key="4">
    <source>
        <dbReference type="ARBA" id="ARBA00022692"/>
    </source>
</evidence>
<keyword evidence="3" id="KW-1134">Transmembrane beta strand</keyword>
<proteinExistence type="predicted"/>
<evidence type="ECO:0000256" key="9">
    <source>
        <dbReference type="ARBA" id="ARBA00023237"/>
    </source>
</evidence>
<reference evidence="14 15" key="1">
    <citation type="submission" date="2019-04" db="EMBL/GenBank/DDBJ databases">
        <title>Taxonomy of novel Haliea sp. from mangrove soil of West Coast of India.</title>
        <authorList>
            <person name="Verma A."/>
            <person name="Kumar P."/>
            <person name="Krishnamurthi S."/>
        </authorList>
    </citation>
    <scope>NUCLEOTIDE SEQUENCE [LARGE SCALE GENOMIC DNA]</scope>
    <source>
        <strain evidence="14 15">SAOS-164</strain>
    </source>
</reference>
<keyword evidence="9" id="KW-0998">Cell outer membrane</keyword>
<dbReference type="Gene3D" id="3.30.1330.60">
    <property type="entry name" value="OmpA-like domain"/>
    <property type="match status" value="1"/>
</dbReference>
<dbReference type="OrthoDB" id="9805832at2"/>
<comment type="caution">
    <text evidence="14">The sequence shown here is derived from an EMBL/GenBank/DDBJ whole genome shotgun (WGS) entry which is preliminary data.</text>
</comment>